<gene>
    <name evidence="1" type="ORF">JX_gp40</name>
</gene>
<accession>A0A2K9VI61</accession>
<dbReference type="Proteomes" id="UP000240744">
    <property type="component" value="Segment"/>
</dbReference>
<organism evidence="1 2">
    <name type="scientific">Mycobacterium phage SWU2</name>
    <dbReference type="NCBI Taxonomy" id="2077150"/>
    <lineage>
        <taxon>Viruses</taxon>
        <taxon>Duplodnaviria</taxon>
        <taxon>Heunggongvirae</taxon>
        <taxon>Uroviricota</taxon>
        <taxon>Caudoviricetes</taxon>
        <taxon>Timshelvirus</taxon>
        <taxon>Timshelvirus SWU2</taxon>
    </lineage>
</organism>
<keyword evidence="2" id="KW-1185">Reference proteome</keyword>
<sequence>MEDRDFFDLLHQQWAKTTGAEQMFWMPEQYKDGTNRWKLHAVYMGTDGEETRKLIASDFQSEADADFIAAVHGCMPDLVRRLHAALDEADSKDYDRDSRECRIAELELENKELREKVGGK</sequence>
<dbReference type="EMBL" id="MG793454">
    <property type="protein sequence ID" value="AUV61999.1"/>
    <property type="molecule type" value="Genomic_DNA"/>
</dbReference>
<evidence type="ECO:0000313" key="1">
    <source>
        <dbReference type="EMBL" id="AUV61999.1"/>
    </source>
</evidence>
<reference evidence="1" key="1">
    <citation type="submission" date="2018-04" db="EMBL/GenBank/DDBJ databases">
        <title>Biology of a Novel Mycobacteriophage, SWU2, Isolated from Chinese Soil.</title>
        <authorList>
            <person name="Li C."/>
            <person name="Gu Y."/>
        </authorList>
    </citation>
    <scope>NUCLEOTIDE SEQUENCE</scope>
</reference>
<proteinExistence type="predicted"/>
<protein>
    <submittedName>
        <fullName evidence="1">Uncharacterized protein</fullName>
    </submittedName>
</protein>
<evidence type="ECO:0000313" key="2">
    <source>
        <dbReference type="Proteomes" id="UP000240744"/>
    </source>
</evidence>
<name>A0A2K9VI61_9CAUD</name>